<feature type="domain" description="PNT" evidence="5">
    <location>
        <begin position="55"/>
        <end position="142"/>
    </location>
</feature>
<dbReference type="GO" id="GO:0030154">
    <property type="term" value="P:cell differentiation"/>
    <property type="evidence" value="ECO:0007669"/>
    <property type="project" value="TreeGrafter"/>
</dbReference>
<dbReference type="InterPro" id="IPR000418">
    <property type="entry name" value="Ets_dom"/>
</dbReference>
<dbReference type="PANTHER" id="PTHR11849:SF190">
    <property type="entry name" value="ETS-DOMAIN PROTEIN"/>
    <property type="match status" value="1"/>
</dbReference>
<dbReference type="Pfam" id="PF02198">
    <property type="entry name" value="SAM_PNT"/>
    <property type="match status" value="1"/>
</dbReference>
<evidence type="ECO:0000313" key="6">
    <source>
        <dbReference type="EMBL" id="VBB28739.1"/>
    </source>
</evidence>
<dbReference type="InterPro" id="IPR003118">
    <property type="entry name" value="Pointed_dom"/>
</dbReference>
<dbReference type="GO" id="GO:0043565">
    <property type="term" value="F:sequence-specific DNA binding"/>
    <property type="evidence" value="ECO:0007669"/>
    <property type="project" value="InterPro"/>
</dbReference>
<evidence type="ECO:0000256" key="1">
    <source>
        <dbReference type="ARBA" id="ARBA00005562"/>
    </source>
</evidence>
<dbReference type="STRING" id="6277.A0A498SB57"/>
<comment type="similarity">
    <text evidence="1 3">Belongs to the ETS family.</text>
</comment>
<name>A0A498SB57_ACAVI</name>
<dbReference type="AlphaFoldDB" id="A0A498SB57"/>
<evidence type="ECO:0000259" key="4">
    <source>
        <dbReference type="PROSITE" id="PS50061"/>
    </source>
</evidence>
<dbReference type="OrthoDB" id="8196042at2759"/>
<reference evidence="6 7" key="1">
    <citation type="submission" date="2018-08" db="EMBL/GenBank/DDBJ databases">
        <authorList>
            <person name="Laetsch R D."/>
            <person name="Stevens L."/>
            <person name="Kumar S."/>
            <person name="Blaxter L. M."/>
        </authorList>
    </citation>
    <scope>NUCLEOTIDE SEQUENCE [LARGE SCALE GENOMIC DNA]</scope>
</reference>
<proteinExistence type="inferred from homology"/>
<keyword evidence="3" id="KW-0539">Nucleus</keyword>
<dbReference type="InterPro" id="IPR036390">
    <property type="entry name" value="WH_DNA-bd_sf"/>
</dbReference>
<dbReference type="CDD" id="cd08757">
    <property type="entry name" value="SAM_PNT_ESE"/>
    <property type="match status" value="1"/>
</dbReference>
<dbReference type="GO" id="GO:0000981">
    <property type="term" value="F:DNA-binding transcription factor activity, RNA polymerase II-specific"/>
    <property type="evidence" value="ECO:0007669"/>
    <property type="project" value="TreeGrafter"/>
</dbReference>
<dbReference type="GO" id="GO:0005634">
    <property type="term" value="C:nucleus"/>
    <property type="evidence" value="ECO:0007669"/>
    <property type="project" value="UniProtKB-SubCell"/>
</dbReference>
<keyword evidence="7" id="KW-1185">Reference proteome</keyword>
<dbReference type="PANTHER" id="PTHR11849">
    <property type="entry name" value="ETS"/>
    <property type="match status" value="1"/>
</dbReference>
<dbReference type="InterPro" id="IPR013761">
    <property type="entry name" value="SAM/pointed_sf"/>
</dbReference>
<dbReference type="SMART" id="SM00251">
    <property type="entry name" value="SAM_PNT"/>
    <property type="match status" value="1"/>
</dbReference>
<dbReference type="SUPFAM" id="SSF46785">
    <property type="entry name" value="Winged helix' DNA-binding domain"/>
    <property type="match status" value="1"/>
</dbReference>
<sequence length="370" mass="41832">MIQACIAEKHTAISPVAPIAAAALNPSLMCLPALFDHFGGEILRTHMNPAATQFKPIPNNERVDLTRFISKEPQEWTMGDVIAWLLHVAKRNGIPFEDLEMQKFANCTGMMLIQMREIDFKQRDAVYGSLLYAEFRKLLTEERFTDQCPYKLPGKASTSRVPDDTRISSISSGLSVNTSTLSSLLVPDSDPISSSSMQPLDTLSQVGTDIVGTFNFNSPVGSDETFMLRPTYCKVRKNKDGRPRKHSQHSKGNKLWEFIRDALKDPSTCPSVVRWEDPAEGVFRIVESEKLAQLWGERKNNQKMTYEKLSRAMRTYYEKRILVPVPKTGLYPKKLVYKFGPSVLALNAVACFKKLRFRCGFTKNSAFVKY</sequence>
<comment type="subcellular location">
    <subcellularLocation>
        <location evidence="3">Nucleus</location>
    </subcellularLocation>
</comment>
<evidence type="ECO:0000256" key="2">
    <source>
        <dbReference type="ARBA" id="ARBA00023125"/>
    </source>
</evidence>
<evidence type="ECO:0008006" key="8">
    <source>
        <dbReference type="Google" id="ProtNLM"/>
    </source>
</evidence>
<dbReference type="SMART" id="SM00413">
    <property type="entry name" value="ETS"/>
    <property type="match status" value="1"/>
</dbReference>
<dbReference type="Proteomes" id="UP000276991">
    <property type="component" value="Unassembled WGS sequence"/>
</dbReference>
<evidence type="ECO:0000259" key="5">
    <source>
        <dbReference type="PROSITE" id="PS51433"/>
    </source>
</evidence>
<dbReference type="Pfam" id="PF00178">
    <property type="entry name" value="Ets"/>
    <property type="match status" value="1"/>
</dbReference>
<evidence type="ECO:0000256" key="3">
    <source>
        <dbReference type="RuleBase" id="RU004019"/>
    </source>
</evidence>
<gene>
    <name evidence="6" type="ORF">NAV_LOCUS3569</name>
</gene>
<dbReference type="Gene3D" id="1.10.10.10">
    <property type="entry name" value="Winged helix-like DNA-binding domain superfamily/Winged helix DNA-binding domain"/>
    <property type="match status" value="1"/>
</dbReference>
<protein>
    <recommendedName>
        <fullName evidence="8">ETS domain-containing protein</fullName>
    </recommendedName>
</protein>
<dbReference type="InterPro" id="IPR046328">
    <property type="entry name" value="ETS_fam"/>
</dbReference>
<feature type="domain" description="ETS" evidence="4">
    <location>
        <begin position="253"/>
        <end position="340"/>
    </location>
</feature>
<dbReference type="PROSITE" id="PS50061">
    <property type="entry name" value="ETS_DOMAIN_3"/>
    <property type="match status" value="1"/>
</dbReference>
<organism evidence="6 7">
    <name type="scientific">Acanthocheilonema viteae</name>
    <name type="common">Filarial nematode worm</name>
    <name type="synonym">Dipetalonema viteae</name>
    <dbReference type="NCBI Taxonomy" id="6277"/>
    <lineage>
        <taxon>Eukaryota</taxon>
        <taxon>Metazoa</taxon>
        <taxon>Ecdysozoa</taxon>
        <taxon>Nematoda</taxon>
        <taxon>Chromadorea</taxon>
        <taxon>Rhabditida</taxon>
        <taxon>Spirurina</taxon>
        <taxon>Spiruromorpha</taxon>
        <taxon>Filarioidea</taxon>
        <taxon>Onchocercidae</taxon>
        <taxon>Acanthocheilonema</taxon>
    </lineage>
</organism>
<dbReference type="EMBL" id="UPTC01000464">
    <property type="protein sequence ID" value="VBB28739.1"/>
    <property type="molecule type" value="Genomic_DNA"/>
</dbReference>
<dbReference type="SUPFAM" id="SSF47769">
    <property type="entry name" value="SAM/Pointed domain"/>
    <property type="match status" value="1"/>
</dbReference>
<evidence type="ECO:0000313" key="7">
    <source>
        <dbReference type="Proteomes" id="UP000276991"/>
    </source>
</evidence>
<keyword evidence="2 3" id="KW-0238">DNA-binding</keyword>
<dbReference type="Gene3D" id="1.10.150.50">
    <property type="entry name" value="Transcription Factor, Ets-1"/>
    <property type="match status" value="1"/>
</dbReference>
<dbReference type="PROSITE" id="PS51433">
    <property type="entry name" value="PNT"/>
    <property type="match status" value="1"/>
</dbReference>
<dbReference type="PRINTS" id="PR00454">
    <property type="entry name" value="ETSDOMAIN"/>
</dbReference>
<accession>A0A498SB57</accession>
<dbReference type="InterPro" id="IPR036388">
    <property type="entry name" value="WH-like_DNA-bd_sf"/>
</dbReference>